<protein>
    <recommendedName>
        <fullName evidence="7">Tat pathway signal sequence domain protein</fullName>
    </recommendedName>
</protein>
<accession>A0A499URT1</accession>
<feature type="domain" description="PcRGLX/YetA-like N-terminal RIFT barrel" evidence="2">
    <location>
        <begin position="46"/>
        <end position="122"/>
    </location>
</feature>
<evidence type="ECO:0000256" key="1">
    <source>
        <dbReference type="SAM" id="SignalP"/>
    </source>
</evidence>
<feature type="signal peptide" evidence="1">
    <location>
        <begin position="1"/>
        <end position="27"/>
    </location>
</feature>
<proteinExistence type="predicted"/>
<dbReference type="Pfam" id="PF19501">
    <property type="entry name" value="PcRGLX_1st"/>
    <property type="match status" value="1"/>
</dbReference>
<sequence length="920" mass="100966">MPPIARRNLLKAAAVTGAAIPFSWLLAKNAPPAAADSPAEKSADEPVDITWLEDGGLGAAAGSTFGVPWPKGAHPGDRTFALTTADGKEVPLQTWATAHWPDGSLKWTAHAAGEGLTGSAYKLTTGTPAAPAKKVTVSESGGRITVDTGVIRAVIGKDGEKLVRSVTRGSTEIARDGRLVLLRQGDLDDGDHGSAAWERFDGEISGAKVEQRGPVRAVVRVDGKHRKGRRAWLPFSVRLYFYAGADSFRMVHTITYDGDQTAGHESGDFIRGLGVRFSVPMRDQAYDRHIRIAGEGKGFLTEAVKGITGLRRDPGAKIRTAQVKGEKLPDPATWDQRVTSRLHLIPTWGDYTLSQLSADGFTLRKRTKPGHGWIAAGGGGRASGFGYVGGVSGGLSFGLRDFWEKFPAQLDIRGAAGDAAEVTLWLWSPEAQPMDLRFYHDGMGQDTFPEQLEGLEITYEDYEPDFGTPYGIARTSELTFWANAATPDADTLVRQAAAVRTPPQLAAGPADIARAKVFGGLFAPVDRSTAAKAKIEDRLDFLFDYHKGQVDQRRWYGFWDYGDIMHTYDGDRHQWRYDVGGYAWDNSELSPDLWLWLAYLRSGRSDIFRFAESMTRHTGEVDAYHLGEWAGLGTRHGVQHFADSAKQQRISTALYRRYYYFLTADERTGDIMHALVDSDETFLVLDPLRKVREDPDYEPDPHALSIGFGTDWSGLAGAWLTEWERRGPQAKKAEARLRSTMETIAAQPNGFVQGSGLYDLDTGTYAIEDEPKVSVSHLSAVFGLVEVCAEVIDLIDMPKFKEAWLDYCRYFNATKAEQKARYGTDFGSLILVQGHSRLDAYAAVQLKDDKLAARAWQKFTEYHEGDGYPDATTSWKTVELEGPQVLEPGVEAAWVSTNATAQYGLAAIQNLALVGDKLPG</sequence>
<evidence type="ECO:0000259" key="3">
    <source>
        <dbReference type="Pfam" id="PF21345"/>
    </source>
</evidence>
<dbReference type="InterPro" id="IPR006311">
    <property type="entry name" value="TAT_signal"/>
</dbReference>
<dbReference type="InterPro" id="IPR048329">
    <property type="entry name" value="PcRGLX_1st"/>
</dbReference>
<keyword evidence="1" id="KW-0732">Signal</keyword>
<evidence type="ECO:0000259" key="2">
    <source>
        <dbReference type="Pfam" id="PF19501"/>
    </source>
</evidence>
<dbReference type="InterPro" id="IPR048331">
    <property type="entry name" value="PcRGLX/YetA_3rd"/>
</dbReference>
<dbReference type="PANTHER" id="PTHR40081:SF1">
    <property type="entry name" value="TAT PATHWAY SIGNAL SEQUENCE DOMAIN PROTEIN"/>
    <property type="match status" value="1"/>
</dbReference>
<evidence type="ECO:0008006" key="7">
    <source>
        <dbReference type="Google" id="ProtNLM"/>
    </source>
</evidence>
<dbReference type="Proteomes" id="UP000463951">
    <property type="component" value="Chromosome"/>
</dbReference>
<dbReference type="PANTHER" id="PTHR40081">
    <property type="entry name" value="CONCANAVALIN A-LIKE LECTIN/GLUCANASE"/>
    <property type="match status" value="1"/>
</dbReference>
<dbReference type="Pfam" id="PF21346">
    <property type="entry name" value="PcRGLX_3rd"/>
    <property type="match status" value="1"/>
</dbReference>
<name>A0A499URT1_9ACTN</name>
<reference evidence="5 6" key="1">
    <citation type="journal article" date="2020" name="Int. J. Syst. Evol. Microbiol.">
        <title>Reclassification of Streptomyces castelarensis and Streptomyces sporoclivatus as later heterotypic synonyms of Streptomyces antimycoticus.</title>
        <authorList>
            <person name="Komaki H."/>
            <person name="Tamura T."/>
        </authorList>
    </citation>
    <scope>NUCLEOTIDE SEQUENCE [LARGE SCALE GENOMIC DNA]</scope>
    <source>
        <strain evidence="5 6">NBRC 100767</strain>
    </source>
</reference>
<feature type="domain" description="PcRGLX/YetA-like C-terminal alpha/alpha toroid" evidence="4">
    <location>
        <begin position="502"/>
        <end position="918"/>
    </location>
</feature>
<gene>
    <name evidence="5" type="ORF">SSPO_023670</name>
</gene>
<evidence type="ECO:0000259" key="4">
    <source>
        <dbReference type="Pfam" id="PF21346"/>
    </source>
</evidence>
<evidence type="ECO:0000313" key="5">
    <source>
        <dbReference type="EMBL" id="BBJ39649.1"/>
    </source>
</evidence>
<feature type="chain" id="PRO_5039366816" description="Tat pathway signal sequence domain protein" evidence="1">
    <location>
        <begin position="28"/>
        <end position="920"/>
    </location>
</feature>
<evidence type="ECO:0000313" key="6">
    <source>
        <dbReference type="Proteomes" id="UP000463951"/>
    </source>
</evidence>
<organism evidence="5 6">
    <name type="scientific">Streptomyces antimycoticus</name>
    <dbReference type="NCBI Taxonomy" id="68175"/>
    <lineage>
        <taxon>Bacteria</taxon>
        <taxon>Bacillati</taxon>
        <taxon>Actinomycetota</taxon>
        <taxon>Actinomycetes</taxon>
        <taxon>Kitasatosporales</taxon>
        <taxon>Streptomycetaceae</taxon>
        <taxon>Streptomyces</taxon>
        <taxon>Streptomyces violaceusniger group</taxon>
    </lineage>
</organism>
<feature type="domain" description="PcRGLX/YetA-like central beta-sandwich" evidence="3">
    <location>
        <begin position="135"/>
        <end position="496"/>
    </location>
</feature>
<dbReference type="AlphaFoldDB" id="A0A499URT1"/>
<dbReference type="InterPro" id="IPR048330">
    <property type="entry name" value="PcRGLX/YetA_2nd"/>
</dbReference>
<dbReference type="InterPro" id="IPR045793">
    <property type="entry name" value="PcRGLX/YetA-like"/>
</dbReference>
<dbReference type="Pfam" id="PF21345">
    <property type="entry name" value="PcRGLX_2nd"/>
    <property type="match status" value="1"/>
</dbReference>
<dbReference type="EMBL" id="AP019620">
    <property type="protein sequence ID" value="BBJ39649.1"/>
    <property type="molecule type" value="Genomic_DNA"/>
</dbReference>
<dbReference type="PROSITE" id="PS51318">
    <property type="entry name" value="TAT"/>
    <property type="match status" value="1"/>
</dbReference>